<sequence>MELGLGPRGDGVGGRLPVGGGAGLDGAGGGPGGFPKGLLWARLVLGPGAGVGRVQGGGGRSGALMAVERKLEWGVLAQAEIIVT</sequence>
<evidence type="ECO:0000256" key="1">
    <source>
        <dbReference type="SAM" id="MobiDB-lite"/>
    </source>
</evidence>
<protein>
    <submittedName>
        <fullName evidence="2">Uncharacterized protein</fullName>
    </submittedName>
</protein>
<feature type="region of interest" description="Disordered" evidence="1">
    <location>
        <begin position="1"/>
        <end position="27"/>
    </location>
</feature>
<accession>A0ABY2KB35</accession>
<keyword evidence="3" id="KW-1185">Reference proteome</keyword>
<organism evidence="2 3">
    <name type="scientific">Thermus tengchongensis</name>
    <dbReference type="NCBI Taxonomy" id="1214928"/>
    <lineage>
        <taxon>Bacteria</taxon>
        <taxon>Thermotogati</taxon>
        <taxon>Deinococcota</taxon>
        <taxon>Deinococci</taxon>
        <taxon>Thermales</taxon>
        <taxon>Thermaceae</taxon>
        <taxon>Thermus</taxon>
    </lineage>
</organism>
<dbReference type="EMBL" id="SKBL01000001">
    <property type="protein sequence ID" value="TFU17963.1"/>
    <property type="molecule type" value="Genomic_DNA"/>
</dbReference>
<comment type="caution">
    <text evidence="2">The sequence shown here is derived from an EMBL/GenBank/DDBJ whole genome shotgun (WGS) entry which is preliminary data.</text>
</comment>
<evidence type="ECO:0000313" key="2">
    <source>
        <dbReference type="EMBL" id="TFU17963.1"/>
    </source>
</evidence>
<dbReference type="Proteomes" id="UP000297244">
    <property type="component" value="Unassembled WGS sequence"/>
</dbReference>
<proteinExistence type="predicted"/>
<evidence type="ECO:0000313" key="3">
    <source>
        <dbReference type="Proteomes" id="UP000297244"/>
    </source>
</evidence>
<gene>
    <name evidence="2" type="ORF">E0489_00095</name>
</gene>
<name>A0ABY2KB35_9DEIN</name>
<reference evidence="2 3" key="1">
    <citation type="submission" date="2019-03" db="EMBL/GenBank/DDBJ databases">
        <title>Thermus tengchongensis species for the arsenic transformation mechanism.</title>
        <authorList>
            <person name="Yuan G.C."/>
        </authorList>
    </citation>
    <scope>NUCLEOTIDE SEQUENCE [LARGE SCALE GENOMIC DNA]</scope>
    <source>
        <strain evidence="2 3">15Y</strain>
    </source>
</reference>